<protein>
    <submittedName>
        <fullName evidence="2">Uncharacterized protein</fullName>
    </submittedName>
</protein>
<feature type="transmembrane region" description="Helical" evidence="1">
    <location>
        <begin position="25"/>
        <end position="49"/>
    </location>
</feature>
<organism evidence="2 3">
    <name type="scientific">Acipenser ruthenus</name>
    <name type="common">Sterlet sturgeon</name>
    <dbReference type="NCBI Taxonomy" id="7906"/>
    <lineage>
        <taxon>Eukaryota</taxon>
        <taxon>Metazoa</taxon>
        <taxon>Chordata</taxon>
        <taxon>Craniata</taxon>
        <taxon>Vertebrata</taxon>
        <taxon>Euteleostomi</taxon>
        <taxon>Actinopterygii</taxon>
        <taxon>Chondrostei</taxon>
        <taxon>Acipenseriformes</taxon>
        <taxon>Acipenseridae</taxon>
        <taxon>Acipenser</taxon>
    </lineage>
</organism>
<keyword evidence="1" id="KW-0472">Membrane</keyword>
<keyword evidence="1" id="KW-1133">Transmembrane helix</keyword>
<accession>A0A444ULN9</accession>
<keyword evidence="1" id="KW-0812">Transmembrane</keyword>
<comment type="caution">
    <text evidence="2">The sequence shown here is derived from an EMBL/GenBank/DDBJ whole genome shotgun (WGS) entry which is preliminary data.</text>
</comment>
<reference evidence="2 3" key="1">
    <citation type="submission" date="2019-01" db="EMBL/GenBank/DDBJ databases">
        <title>Draft Genome and Complete Hox-Cluster Characterization of the Sterlet Sturgeon (Acipenser ruthenus).</title>
        <authorList>
            <person name="Wei Q."/>
        </authorList>
    </citation>
    <scope>NUCLEOTIDE SEQUENCE [LARGE SCALE GENOMIC DNA]</scope>
    <source>
        <strain evidence="2">WHYD16114868_AA</strain>
        <tissue evidence="2">Blood</tissue>
    </source>
</reference>
<dbReference type="AlphaFoldDB" id="A0A444ULN9"/>
<dbReference type="Proteomes" id="UP000289886">
    <property type="component" value="Unassembled WGS sequence"/>
</dbReference>
<evidence type="ECO:0000256" key="1">
    <source>
        <dbReference type="SAM" id="Phobius"/>
    </source>
</evidence>
<sequence>MVQVLKTLGRMLPDHLSPLETLQFIISQSLCLAFPNTVIALLLLLTSFIKIKLIKGYLRSQMSQERLNALALLTIE</sequence>
<evidence type="ECO:0000313" key="3">
    <source>
        <dbReference type="Proteomes" id="UP000289886"/>
    </source>
</evidence>
<keyword evidence="3" id="KW-1185">Reference proteome</keyword>
<name>A0A444ULN9_ACIRT</name>
<evidence type="ECO:0000313" key="2">
    <source>
        <dbReference type="EMBL" id="RXM36073.1"/>
    </source>
</evidence>
<proteinExistence type="predicted"/>
<gene>
    <name evidence="2" type="ORF">EOD39_12286</name>
</gene>
<dbReference type="EMBL" id="SCEB01214312">
    <property type="protein sequence ID" value="RXM36073.1"/>
    <property type="molecule type" value="Genomic_DNA"/>
</dbReference>